<keyword evidence="1" id="KW-1133">Transmembrane helix</keyword>
<dbReference type="GeneID" id="24920439"/>
<evidence type="ECO:0000259" key="2">
    <source>
        <dbReference type="PROSITE" id="PS50086"/>
    </source>
</evidence>
<feature type="domain" description="Rab-GAP TBC" evidence="2">
    <location>
        <begin position="77"/>
        <end position="270"/>
    </location>
</feature>
<dbReference type="EMBL" id="FN668661">
    <property type="protein sequence ID" value="CBK23459.2"/>
    <property type="molecule type" value="Genomic_DNA"/>
</dbReference>
<gene>
    <name evidence="3" type="ORF">GSBLH_T00003335001</name>
</gene>
<dbReference type="Gene3D" id="1.10.8.270">
    <property type="entry name" value="putative rabgap domain of human tbc1 domain family member 14 like domains"/>
    <property type="match status" value="1"/>
</dbReference>
<dbReference type="GO" id="GO:0031267">
    <property type="term" value="F:small GTPase binding"/>
    <property type="evidence" value="ECO:0007669"/>
    <property type="project" value="TreeGrafter"/>
</dbReference>
<dbReference type="Gene3D" id="1.10.472.80">
    <property type="entry name" value="Ypt/Rab-GAP domain of gyp1p, domain 3"/>
    <property type="match status" value="1"/>
</dbReference>
<proteinExistence type="predicted"/>
<accession>D8M6P1</accession>
<keyword evidence="4" id="KW-1185">Reference proteome</keyword>
<dbReference type="OMA" id="DTMIQDS"/>
<keyword evidence="1" id="KW-0812">Transmembrane</keyword>
<dbReference type="InterPro" id="IPR050302">
    <property type="entry name" value="Rab_GAP_TBC_domain"/>
</dbReference>
<dbReference type="SUPFAM" id="SSF47923">
    <property type="entry name" value="Ypt/Rab-GAP domain of gyp1p"/>
    <property type="match status" value="2"/>
</dbReference>
<dbReference type="InParanoid" id="D8M6P1"/>
<dbReference type="AlphaFoldDB" id="D8M6P1"/>
<dbReference type="InterPro" id="IPR000195">
    <property type="entry name" value="Rab-GAP-TBC_dom"/>
</dbReference>
<evidence type="ECO:0000313" key="4">
    <source>
        <dbReference type="Proteomes" id="UP000008312"/>
    </source>
</evidence>
<dbReference type="SMART" id="SM00164">
    <property type="entry name" value="TBC"/>
    <property type="match status" value="1"/>
</dbReference>
<name>D8M6P1_BLAHO</name>
<evidence type="ECO:0000256" key="1">
    <source>
        <dbReference type="SAM" id="Phobius"/>
    </source>
</evidence>
<dbReference type="Proteomes" id="UP000008312">
    <property type="component" value="Unassembled WGS sequence"/>
</dbReference>
<feature type="transmembrane region" description="Helical" evidence="1">
    <location>
        <begin position="238"/>
        <end position="263"/>
    </location>
</feature>
<evidence type="ECO:0000313" key="3">
    <source>
        <dbReference type="EMBL" id="CBK23459.2"/>
    </source>
</evidence>
<dbReference type="GO" id="GO:0005096">
    <property type="term" value="F:GTPase activator activity"/>
    <property type="evidence" value="ECO:0007669"/>
    <property type="project" value="TreeGrafter"/>
</dbReference>
<keyword evidence="1" id="KW-0472">Membrane</keyword>
<dbReference type="FunCoup" id="D8M6P1">
    <property type="interactions" value="2"/>
</dbReference>
<organism evidence="3">
    <name type="scientific">Blastocystis hominis</name>
    <dbReference type="NCBI Taxonomy" id="12968"/>
    <lineage>
        <taxon>Eukaryota</taxon>
        <taxon>Sar</taxon>
        <taxon>Stramenopiles</taxon>
        <taxon>Bigyra</taxon>
        <taxon>Opalozoa</taxon>
        <taxon>Opalinata</taxon>
        <taxon>Blastocystidae</taxon>
        <taxon>Blastocystis</taxon>
    </lineage>
</organism>
<dbReference type="PANTHER" id="PTHR47219:SF20">
    <property type="entry name" value="TBC1 DOMAIN FAMILY MEMBER 2B"/>
    <property type="match status" value="1"/>
</dbReference>
<dbReference type="Gene3D" id="1.10.10.750">
    <property type="entry name" value="Ypt/Rab-GAP domain of gyp1p, domain 1"/>
    <property type="match status" value="1"/>
</dbReference>
<protein>
    <recommendedName>
        <fullName evidence="2">Rab-GAP TBC domain-containing protein</fullName>
    </recommendedName>
</protein>
<dbReference type="FunFam" id="1.10.8.270:FF:000026">
    <property type="entry name" value="TBC (Tre-2/Bub2/Cdc16) domain family"/>
    <property type="match status" value="1"/>
</dbReference>
<dbReference type="Pfam" id="PF00566">
    <property type="entry name" value="RabGAP-TBC"/>
    <property type="match status" value="1"/>
</dbReference>
<dbReference type="OrthoDB" id="294251at2759"/>
<dbReference type="PANTHER" id="PTHR47219">
    <property type="entry name" value="RAB GTPASE-ACTIVATING PROTEIN 1-LIKE"/>
    <property type="match status" value="1"/>
</dbReference>
<dbReference type="PROSITE" id="PS50086">
    <property type="entry name" value="TBC_RABGAP"/>
    <property type="match status" value="1"/>
</dbReference>
<sequence>MFPRMMGYLVLEKQYELSHSALLADRETRWKSFLARIGGVESLSFKLTRQSGNRWKIFNVTQEDRNRQELRGLIHEGVPEHLRGDVWYYVSGANEMAQASANSYHELCQMEVDEAVKRMIALDIPRTFANNSLFHAEQDRPAPYADMLRSILYATSQRRTDVKYCQGLNYIAALLLLVQHDEEKAFWTLQAIMEHLFSKDYFNEQLAGARVDQKVLEMLVQQQIPDLQKRLREGGFELVMFTLPWFICLFINTLPFITVMRVWDVIMFEGDKALIRIALALLSIGERELRGCTEFSEFSNTFKQLGALLFDADNLLDVAYQKKIAEGASEKVIFFRRKELAKWREEMRSTL</sequence>
<dbReference type="RefSeq" id="XP_012897507.1">
    <property type="nucleotide sequence ID" value="XM_013042053.1"/>
</dbReference>
<dbReference type="InterPro" id="IPR035969">
    <property type="entry name" value="Rab-GAP_TBC_sf"/>
</dbReference>
<reference evidence="3" key="1">
    <citation type="submission" date="2010-02" db="EMBL/GenBank/DDBJ databases">
        <title>Sequencing and annotation of the Blastocystis hominis genome.</title>
        <authorList>
            <person name="Wincker P."/>
        </authorList>
    </citation>
    <scope>NUCLEOTIDE SEQUENCE</scope>
    <source>
        <strain evidence="3">Singapore isolate B</strain>
    </source>
</reference>